<dbReference type="AlphaFoldDB" id="A0A9D4KY52"/>
<evidence type="ECO:0000313" key="1">
    <source>
        <dbReference type="EMBL" id="KAH3847061.1"/>
    </source>
</evidence>
<accession>A0A9D4KY52</accession>
<keyword evidence="2" id="KW-1185">Reference proteome</keyword>
<reference evidence="1" key="1">
    <citation type="journal article" date="2019" name="bioRxiv">
        <title>The Genome of the Zebra Mussel, Dreissena polymorpha: A Resource for Invasive Species Research.</title>
        <authorList>
            <person name="McCartney M.A."/>
            <person name="Auch B."/>
            <person name="Kono T."/>
            <person name="Mallez S."/>
            <person name="Zhang Y."/>
            <person name="Obille A."/>
            <person name="Becker A."/>
            <person name="Abrahante J.E."/>
            <person name="Garbe J."/>
            <person name="Badalamenti J.P."/>
            <person name="Herman A."/>
            <person name="Mangelson H."/>
            <person name="Liachko I."/>
            <person name="Sullivan S."/>
            <person name="Sone E.D."/>
            <person name="Koren S."/>
            <person name="Silverstein K.A.T."/>
            <person name="Beckman K.B."/>
            <person name="Gohl D.M."/>
        </authorList>
    </citation>
    <scope>NUCLEOTIDE SEQUENCE</scope>
    <source>
        <strain evidence="1">Duluth1</strain>
        <tissue evidence="1">Whole animal</tissue>
    </source>
</reference>
<comment type="caution">
    <text evidence="1">The sequence shown here is derived from an EMBL/GenBank/DDBJ whole genome shotgun (WGS) entry which is preliminary data.</text>
</comment>
<organism evidence="1 2">
    <name type="scientific">Dreissena polymorpha</name>
    <name type="common">Zebra mussel</name>
    <name type="synonym">Mytilus polymorpha</name>
    <dbReference type="NCBI Taxonomy" id="45954"/>
    <lineage>
        <taxon>Eukaryota</taxon>
        <taxon>Metazoa</taxon>
        <taxon>Spiralia</taxon>
        <taxon>Lophotrochozoa</taxon>
        <taxon>Mollusca</taxon>
        <taxon>Bivalvia</taxon>
        <taxon>Autobranchia</taxon>
        <taxon>Heteroconchia</taxon>
        <taxon>Euheterodonta</taxon>
        <taxon>Imparidentia</taxon>
        <taxon>Neoheterodontei</taxon>
        <taxon>Myida</taxon>
        <taxon>Dreissenoidea</taxon>
        <taxon>Dreissenidae</taxon>
        <taxon>Dreissena</taxon>
    </lineage>
</organism>
<reference evidence="1" key="2">
    <citation type="submission" date="2020-11" db="EMBL/GenBank/DDBJ databases">
        <authorList>
            <person name="McCartney M.A."/>
            <person name="Auch B."/>
            <person name="Kono T."/>
            <person name="Mallez S."/>
            <person name="Becker A."/>
            <person name="Gohl D.M."/>
            <person name="Silverstein K.A.T."/>
            <person name="Koren S."/>
            <person name="Bechman K.B."/>
            <person name="Herman A."/>
            <person name="Abrahante J.E."/>
            <person name="Garbe J."/>
        </authorList>
    </citation>
    <scope>NUCLEOTIDE SEQUENCE</scope>
    <source>
        <strain evidence="1">Duluth1</strain>
        <tissue evidence="1">Whole animal</tissue>
    </source>
</reference>
<protein>
    <submittedName>
        <fullName evidence="1">Uncharacterized protein</fullName>
    </submittedName>
</protein>
<gene>
    <name evidence="1" type="ORF">DPMN_089373</name>
</gene>
<proteinExistence type="predicted"/>
<dbReference type="Proteomes" id="UP000828390">
    <property type="component" value="Unassembled WGS sequence"/>
</dbReference>
<sequence>MLWPRIMKLHRYIDHDWQMTPINFQVTSSARESHVARIPYYQMFMSVIAYHSSQAGFPCFRVRARRSRFVSAFRIRTRSI</sequence>
<dbReference type="EMBL" id="JAIWYP010000003">
    <property type="protein sequence ID" value="KAH3847061.1"/>
    <property type="molecule type" value="Genomic_DNA"/>
</dbReference>
<name>A0A9D4KY52_DREPO</name>
<evidence type="ECO:0000313" key="2">
    <source>
        <dbReference type="Proteomes" id="UP000828390"/>
    </source>
</evidence>